<accession>A0A2W7I3C1</accession>
<dbReference type="Proteomes" id="UP000249542">
    <property type="component" value="Unassembled WGS sequence"/>
</dbReference>
<keyword evidence="1" id="KW-0121">Carboxypeptidase</keyword>
<dbReference type="GO" id="GO:0004180">
    <property type="term" value="F:carboxypeptidase activity"/>
    <property type="evidence" value="ECO:0007669"/>
    <property type="project" value="UniProtKB-KW"/>
</dbReference>
<dbReference type="Gene3D" id="3.40.630.10">
    <property type="entry name" value="Zn peptidases"/>
    <property type="match status" value="1"/>
</dbReference>
<keyword evidence="2" id="KW-1185">Reference proteome</keyword>
<dbReference type="AlphaFoldDB" id="A0A2W7I3C1"/>
<gene>
    <name evidence="1" type="ORF">LX95_02089</name>
</gene>
<proteinExistence type="predicted"/>
<name>A0A2W7I3C1_9FLAO</name>
<dbReference type="EMBL" id="QKYV01000005">
    <property type="protein sequence ID" value="PZW39725.1"/>
    <property type="molecule type" value="Genomic_DNA"/>
</dbReference>
<reference evidence="1 2" key="1">
    <citation type="submission" date="2018-06" db="EMBL/GenBank/DDBJ databases">
        <title>Genomic Encyclopedia of Archaeal and Bacterial Type Strains, Phase II (KMG-II): from individual species to whole genera.</title>
        <authorList>
            <person name="Goeker M."/>
        </authorList>
    </citation>
    <scope>NUCLEOTIDE SEQUENCE [LARGE SCALE GENOMIC DNA]</scope>
    <source>
        <strain evidence="1 2">DSM 15361</strain>
    </source>
</reference>
<dbReference type="RefSeq" id="WP_111541366.1">
    <property type="nucleotide sequence ID" value="NZ_QKYV01000005.1"/>
</dbReference>
<organism evidence="1 2">
    <name type="scientific">Mesonia algae</name>
    <dbReference type="NCBI Taxonomy" id="213248"/>
    <lineage>
        <taxon>Bacteria</taxon>
        <taxon>Pseudomonadati</taxon>
        <taxon>Bacteroidota</taxon>
        <taxon>Flavobacteriia</taxon>
        <taxon>Flavobacteriales</taxon>
        <taxon>Flavobacteriaceae</taxon>
        <taxon>Mesonia</taxon>
    </lineage>
</organism>
<evidence type="ECO:0000313" key="2">
    <source>
        <dbReference type="Proteomes" id="UP000249542"/>
    </source>
</evidence>
<protein>
    <submittedName>
        <fullName evidence="1">Zinc carboxypeptidase</fullName>
    </submittedName>
</protein>
<comment type="caution">
    <text evidence="1">The sequence shown here is derived from an EMBL/GenBank/DDBJ whole genome shotgun (WGS) entry which is preliminary data.</text>
</comment>
<dbReference type="CDD" id="cd06241">
    <property type="entry name" value="M14-like"/>
    <property type="match status" value="1"/>
</dbReference>
<keyword evidence="1" id="KW-0378">Hydrolase</keyword>
<keyword evidence="1" id="KW-0645">Protease</keyword>
<evidence type="ECO:0000313" key="1">
    <source>
        <dbReference type="EMBL" id="PZW39725.1"/>
    </source>
</evidence>
<sequence length="583" mass="67806">MKKIIILALAVIALTSCDLSKYKLTKEYNFSTVFEKSKGVETATYQEVIKFYKDLDETFTSIEMQEIGTTDSGKPLHLVIYNPESNFNWEKIHENKTVLLINNGIHPGESDGIDATMLMLRDFAKDSVEAPKNTIIATIPIYNIGGALNRNSTSRTNQNGPKEYGFRGNARNYDLNRDFIKMDSKNAFAFAEIFHKINPDVFIDNHVSNGADYQYTLTHLLTQHNKLSGALGEYLKKDFMTQLEDSLAVKSLPITPYVNVFNEVPEKGFSQFNDHPRYSTGYTTLWNTLGLMIETHMLKPYKERVENTYQLMLTTVDIIENSNGKIKTLRKENLQEFKNANQYFYNYTVNKDTLTTIDFRGYEAEIVKSEVTGQNRLKYNKEKPFVKEIDYYDFFKPQDSVIIPQAYIIPQGWWMIKERLLANNIDVKTLEKDSLIEVESYRITDFETSPTPYEGHYLHKNTSVSASVKKVLFRKGDLIVNTRQDGMRYLLETLEPTAVDSFFNWNFFDTILQQKEGFSPYVFEDIALEFLNNNSSVKKEFEEKKSKDRSFRNNWYAQLDWIHKKSPNYEEAHLNYPIFRVLN</sequence>
<dbReference type="PROSITE" id="PS51257">
    <property type="entry name" value="PROKAR_LIPOPROTEIN"/>
    <property type="match status" value="1"/>
</dbReference>
<dbReference type="SUPFAM" id="SSF53187">
    <property type="entry name" value="Zn-dependent exopeptidases"/>
    <property type="match status" value="1"/>
</dbReference>